<dbReference type="Pfam" id="PF00005">
    <property type="entry name" value="ABC_tran"/>
    <property type="match status" value="1"/>
</dbReference>
<feature type="transmembrane region" description="Helical" evidence="9">
    <location>
        <begin position="243"/>
        <end position="261"/>
    </location>
</feature>
<dbReference type="OrthoDB" id="9802264at2"/>
<dbReference type="GO" id="GO:0016887">
    <property type="term" value="F:ATP hydrolysis activity"/>
    <property type="evidence" value="ECO:0007669"/>
    <property type="project" value="InterPro"/>
</dbReference>
<evidence type="ECO:0000259" key="11">
    <source>
        <dbReference type="PROSITE" id="PS50929"/>
    </source>
</evidence>
<dbReference type="Pfam" id="PF00664">
    <property type="entry name" value="ABC_membrane"/>
    <property type="match status" value="1"/>
</dbReference>
<name>A0A5C8NVJ1_9BACI</name>
<comment type="caution">
    <text evidence="12">The sequence shown here is derived from an EMBL/GenBank/DDBJ whole genome shotgun (WGS) entry which is preliminary data.</text>
</comment>
<evidence type="ECO:0000256" key="9">
    <source>
        <dbReference type="SAM" id="Phobius"/>
    </source>
</evidence>
<evidence type="ECO:0000256" key="4">
    <source>
        <dbReference type="ARBA" id="ARBA00022692"/>
    </source>
</evidence>
<keyword evidence="13" id="KW-1185">Reference proteome</keyword>
<dbReference type="Proteomes" id="UP000321574">
    <property type="component" value="Unassembled WGS sequence"/>
</dbReference>
<dbReference type="AlphaFoldDB" id="A0A5C8NVJ1"/>
<proteinExistence type="predicted"/>
<gene>
    <name evidence="12" type="primary">cydC</name>
    <name evidence="12" type="ORF">FHP05_08440</name>
</gene>
<reference evidence="12 13" key="1">
    <citation type="submission" date="2019-06" db="EMBL/GenBank/DDBJ databases">
        <title>Cerasibacillus sp. nov., isolated from maize field.</title>
        <authorList>
            <person name="Lin S.-Y."/>
            <person name="Tsai C.-F."/>
            <person name="Young C.-C."/>
        </authorList>
    </citation>
    <scope>NUCLEOTIDE SEQUENCE [LARGE SCALE GENOMIC DNA]</scope>
    <source>
        <strain evidence="12 13">CC-CFT480</strain>
    </source>
</reference>
<keyword evidence="5" id="KW-0547">Nucleotide-binding</keyword>
<evidence type="ECO:0000256" key="6">
    <source>
        <dbReference type="ARBA" id="ARBA00022840"/>
    </source>
</evidence>
<dbReference type="InterPro" id="IPR003593">
    <property type="entry name" value="AAA+_ATPase"/>
</dbReference>
<dbReference type="EMBL" id="VDUW01000004">
    <property type="protein sequence ID" value="TXL65154.1"/>
    <property type="molecule type" value="Genomic_DNA"/>
</dbReference>
<evidence type="ECO:0000313" key="13">
    <source>
        <dbReference type="Proteomes" id="UP000321574"/>
    </source>
</evidence>
<dbReference type="InterPro" id="IPR027417">
    <property type="entry name" value="P-loop_NTPase"/>
</dbReference>
<dbReference type="GO" id="GO:0015421">
    <property type="term" value="F:ABC-type oligopeptide transporter activity"/>
    <property type="evidence" value="ECO:0007669"/>
    <property type="project" value="TreeGrafter"/>
</dbReference>
<feature type="transmembrane region" description="Helical" evidence="9">
    <location>
        <begin position="155"/>
        <end position="178"/>
    </location>
</feature>
<dbReference type="Gene3D" id="1.20.1560.10">
    <property type="entry name" value="ABC transporter type 1, transmembrane domain"/>
    <property type="match status" value="1"/>
</dbReference>
<evidence type="ECO:0000256" key="5">
    <source>
        <dbReference type="ARBA" id="ARBA00022741"/>
    </source>
</evidence>
<evidence type="ECO:0000256" key="8">
    <source>
        <dbReference type="ARBA" id="ARBA00023136"/>
    </source>
</evidence>
<feature type="transmembrane region" description="Helical" evidence="9">
    <location>
        <begin position="53"/>
        <end position="74"/>
    </location>
</feature>
<dbReference type="InterPro" id="IPR011527">
    <property type="entry name" value="ABC1_TM_dom"/>
</dbReference>
<keyword evidence="8 9" id="KW-0472">Membrane</keyword>
<dbReference type="PROSITE" id="PS50893">
    <property type="entry name" value="ABC_TRANSPORTER_2"/>
    <property type="match status" value="1"/>
</dbReference>
<dbReference type="NCBIfam" id="TIGR02868">
    <property type="entry name" value="CydC"/>
    <property type="match status" value="1"/>
</dbReference>
<keyword evidence="4 9" id="KW-0812">Transmembrane</keyword>
<accession>A0A5C8NVJ1</accession>
<keyword evidence="2" id="KW-0813">Transport</keyword>
<dbReference type="GO" id="GO:0005886">
    <property type="term" value="C:plasma membrane"/>
    <property type="evidence" value="ECO:0007669"/>
    <property type="project" value="UniProtKB-SubCell"/>
</dbReference>
<dbReference type="FunFam" id="3.40.50.300:FF:000221">
    <property type="entry name" value="Multidrug ABC transporter ATP-binding protein"/>
    <property type="match status" value="1"/>
</dbReference>
<dbReference type="PROSITE" id="PS00211">
    <property type="entry name" value="ABC_TRANSPORTER_1"/>
    <property type="match status" value="1"/>
</dbReference>
<dbReference type="GO" id="GO:0034775">
    <property type="term" value="P:glutathione transmembrane transport"/>
    <property type="evidence" value="ECO:0007669"/>
    <property type="project" value="InterPro"/>
</dbReference>
<evidence type="ECO:0000256" key="7">
    <source>
        <dbReference type="ARBA" id="ARBA00022989"/>
    </source>
</evidence>
<dbReference type="InterPro" id="IPR003439">
    <property type="entry name" value="ABC_transporter-like_ATP-bd"/>
</dbReference>
<feature type="transmembrane region" description="Helical" evidence="9">
    <location>
        <begin position="128"/>
        <end position="149"/>
    </location>
</feature>
<feature type="domain" description="ABC transmembrane type-1" evidence="11">
    <location>
        <begin position="17"/>
        <end position="296"/>
    </location>
</feature>
<protein>
    <submittedName>
        <fullName evidence="12">Thiol reductant ABC exporter subunit CydC</fullName>
    </submittedName>
</protein>
<dbReference type="InterPro" id="IPR014223">
    <property type="entry name" value="ABC_CydC/D"/>
</dbReference>
<dbReference type="SMART" id="SM00382">
    <property type="entry name" value="AAA"/>
    <property type="match status" value="1"/>
</dbReference>
<evidence type="ECO:0000313" key="12">
    <source>
        <dbReference type="EMBL" id="TXL65154.1"/>
    </source>
</evidence>
<comment type="subcellular location">
    <subcellularLocation>
        <location evidence="1">Cell membrane</location>
        <topology evidence="1">Multi-pass membrane protein</topology>
    </subcellularLocation>
</comment>
<dbReference type="GO" id="GO:0005524">
    <property type="term" value="F:ATP binding"/>
    <property type="evidence" value="ECO:0007669"/>
    <property type="project" value="UniProtKB-KW"/>
</dbReference>
<dbReference type="PROSITE" id="PS50929">
    <property type="entry name" value="ABC_TM1F"/>
    <property type="match status" value="1"/>
</dbReference>
<evidence type="ECO:0000256" key="1">
    <source>
        <dbReference type="ARBA" id="ARBA00004651"/>
    </source>
</evidence>
<dbReference type="Gene3D" id="3.40.50.300">
    <property type="entry name" value="P-loop containing nucleotide triphosphate hydrolases"/>
    <property type="match status" value="1"/>
</dbReference>
<feature type="transmembrane region" description="Helical" evidence="9">
    <location>
        <begin position="16"/>
        <end position="41"/>
    </location>
</feature>
<dbReference type="SUPFAM" id="SSF52540">
    <property type="entry name" value="P-loop containing nucleoside triphosphate hydrolases"/>
    <property type="match status" value="1"/>
</dbReference>
<dbReference type="InterPro" id="IPR036640">
    <property type="entry name" value="ABC1_TM_sf"/>
</dbReference>
<dbReference type="PANTHER" id="PTHR43394">
    <property type="entry name" value="ATP-DEPENDENT PERMEASE MDL1, MITOCHONDRIAL"/>
    <property type="match status" value="1"/>
</dbReference>
<evidence type="ECO:0000256" key="2">
    <source>
        <dbReference type="ARBA" id="ARBA00022448"/>
    </source>
</evidence>
<evidence type="ECO:0000259" key="10">
    <source>
        <dbReference type="PROSITE" id="PS50893"/>
    </source>
</evidence>
<dbReference type="SUPFAM" id="SSF90123">
    <property type="entry name" value="ABC transporter transmembrane region"/>
    <property type="match status" value="1"/>
</dbReference>
<dbReference type="InterPro" id="IPR017871">
    <property type="entry name" value="ABC_transporter-like_CS"/>
</dbReference>
<evidence type="ECO:0000256" key="3">
    <source>
        <dbReference type="ARBA" id="ARBA00022475"/>
    </source>
</evidence>
<sequence>MKDWVHPYVKQYKGRLLLACLFGFLGIASGAMLLFTSGYLISKSALRPENVMLIYIPIVAVRAFSIGQAAFPYVEKLVSHDLVLRILAHMRKRLYHIVEPQALFLRSRYQTGDLLSVLSDDIEHLQDLYLRSIIPGVLGVFVYTVLIIVLGVFDIVFAFMMVFILGILVFLVPMISFYRTKKNHVQLKKERQTLYEQVTDAIFGLTDWQASGRTEEFLQRQQHNDEKLIKTERKIQNWTHLRNAILQFVIGIVVILMLLWANKQADLGTITPTLIAAFTLMALSVTDALTPVSDAVEHLPIYKDSIKRIQQVEQTEVSLDVPNRNTWESNQHPDIALQGVDYQYPQSEKKVIHDLTFSIEAGKKIAVLGKSGTGKSTLLKLIAGALQPTDGKILIGNEEMHSDLLGKAVSVLNQKPHLFDTTIENNIRIGKPDATDEEIISVIEQAQLSELIASLPKGMATSMEEMGNRFSGGERQRIAFARVLLQNTPIMLVDEATIGLDPNTEKDLMDTLLQATTDKTVVWVTHHLAGVEKMDEIIFLQDGNIAIRGNHDDLLKTNTHYQKLYQMDQGIW</sequence>
<keyword evidence="6" id="KW-0067">ATP-binding</keyword>
<organism evidence="12 13">
    <name type="scientific">Cerasibacillus terrae</name>
    <dbReference type="NCBI Taxonomy" id="2498845"/>
    <lineage>
        <taxon>Bacteria</taxon>
        <taxon>Bacillati</taxon>
        <taxon>Bacillota</taxon>
        <taxon>Bacilli</taxon>
        <taxon>Bacillales</taxon>
        <taxon>Bacillaceae</taxon>
        <taxon>Cerasibacillus</taxon>
    </lineage>
</organism>
<keyword evidence="7 9" id="KW-1133">Transmembrane helix</keyword>
<dbReference type="PANTHER" id="PTHR43394:SF1">
    <property type="entry name" value="ATP-BINDING CASSETTE SUB-FAMILY B MEMBER 10, MITOCHONDRIAL"/>
    <property type="match status" value="1"/>
</dbReference>
<keyword evidence="3" id="KW-1003">Cell membrane</keyword>
<feature type="domain" description="ABC transporter" evidence="10">
    <location>
        <begin position="335"/>
        <end position="567"/>
    </location>
</feature>
<dbReference type="InterPro" id="IPR039421">
    <property type="entry name" value="Type_1_exporter"/>
</dbReference>
<dbReference type="GO" id="GO:0045454">
    <property type="term" value="P:cell redox homeostasis"/>
    <property type="evidence" value="ECO:0007669"/>
    <property type="project" value="InterPro"/>
</dbReference>
<dbReference type="RefSeq" id="WP_147667029.1">
    <property type="nucleotide sequence ID" value="NZ_VDUW01000004.1"/>
</dbReference>